<accession>A0ABS1JXS4</accession>
<evidence type="ECO:0000313" key="3">
    <source>
        <dbReference type="Proteomes" id="UP000622707"/>
    </source>
</evidence>
<dbReference type="Pfam" id="PF14559">
    <property type="entry name" value="TPR_19"/>
    <property type="match status" value="1"/>
</dbReference>
<protein>
    <submittedName>
        <fullName evidence="2">PA2778 family cysteine peptidase</fullName>
    </submittedName>
</protein>
<comment type="caution">
    <text evidence="2">The sequence shown here is derived from an EMBL/GenBank/DDBJ whole genome shotgun (WGS) entry which is preliminary data.</text>
</comment>
<dbReference type="InterPro" id="IPR011990">
    <property type="entry name" value="TPR-like_helical_dom_sf"/>
</dbReference>
<dbReference type="RefSeq" id="WP_201692880.1">
    <property type="nucleotide sequence ID" value="NZ_JAEQND010000016.1"/>
</dbReference>
<dbReference type="Proteomes" id="UP000622707">
    <property type="component" value="Unassembled WGS sequence"/>
</dbReference>
<feature type="domain" description="Peptidase C39-like" evidence="1">
    <location>
        <begin position="52"/>
        <end position="161"/>
    </location>
</feature>
<dbReference type="InterPro" id="IPR039563">
    <property type="entry name" value="Peptidase_C39_single_dom"/>
</dbReference>
<evidence type="ECO:0000259" key="1">
    <source>
        <dbReference type="Pfam" id="PF13529"/>
    </source>
</evidence>
<dbReference type="Gene3D" id="1.25.40.10">
    <property type="entry name" value="Tetratricopeptide repeat domain"/>
    <property type="match status" value="1"/>
</dbReference>
<dbReference type="SUPFAM" id="SSF48452">
    <property type="entry name" value="TPR-like"/>
    <property type="match status" value="1"/>
</dbReference>
<dbReference type="Pfam" id="PF13529">
    <property type="entry name" value="Peptidase_C39_2"/>
    <property type="match status" value="1"/>
</dbReference>
<dbReference type="NCBIfam" id="NF033920">
    <property type="entry name" value="C39_PA2778_fam"/>
    <property type="match status" value="1"/>
</dbReference>
<name>A0ABS1JXS4_9BURK</name>
<organism evidence="2 3">
    <name type="scientific">Ramlibacter alkalitolerans</name>
    <dbReference type="NCBI Taxonomy" id="2039631"/>
    <lineage>
        <taxon>Bacteria</taxon>
        <taxon>Pseudomonadati</taxon>
        <taxon>Pseudomonadota</taxon>
        <taxon>Betaproteobacteria</taxon>
        <taxon>Burkholderiales</taxon>
        <taxon>Comamonadaceae</taxon>
        <taxon>Ramlibacter</taxon>
    </lineage>
</organism>
<dbReference type="InterPro" id="IPR039564">
    <property type="entry name" value="Peptidase_C39-like"/>
</dbReference>
<proteinExistence type="predicted"/>
<evidence type="ECO:0000313" key="2">
    <source>
        <dbReference type="EMBL" id="MBL0428250.1"/>
    </source>
</evidence>
<gene>
    <name evidence="2" type="ORF">JI746_24310</name>
</gene>
<dbReference type="CDD" id="cd02549">
    <property type="entry name" value="Peptidase_C39A"/>
    <property type="match status" value="1"/>
</dbReference>
<sequence>MQAQATALRWARLLLLWVAVLALGGCSTLIPQTVALRTDWPAGVPQQVELAQVPFFPQEEYQCGPAALGMAMKFAGAPVTPEALVDEVWLPSRKGSLQLEMLAAPRRHGFVSYRLAPAYADLLREVAAGHPVVVLQDVGMLLPQWHYAVVNGFDYGTGTLYLRSGLQMRQEMPFSYFERTWLPGSYWAMVVTAPDDIPVTATESRWLEALIGLARGGDREATVRAYRAALVRWPESLPAAVGLANHLHASGSLQEAAAVLRTALQKFPSSVVLLNNLAQTLSDDGRNSEALAVIRRADDPQSPFAGEVRATRELIEARMR</sequence>
<dbReference type="Gene3D" id="3.90.70.10">
    <property type="entry name" value="Cysteine proteinases"/>
    <property type="match status" value="1"/>
</dbReference>
<reference evidence="2 3" key="1">
    <citation type="journal article" date="2017" name="Int. J. Syst. Evol. Microbiol.">
        <title>Ramlibacter alkalitolerans sp. nov., alkali-tolerant bacterium isolated from soil of ginseng.</title>
        <authorList>
            <person name="Lee D.H."/>
            <person name="Cha C.J."/>
        </authorList>
    </citation>
    <scope>NUCLEOTIDE SEQUENCE [LARGE SCALE GENOMIC DNA]</scope>
    <source>
        <strain evidence="2 3">KACC 19305</strain>
    </source>
</reference>
<dbReference type="EMBL" id="JAEQND010000016">
    <property type="protein sequence ID" value="MBL0428250.1"/>
    <property type="molecule type" value="Genomic_DNA"/>
</dbReference>
<keyword evidence="3" id="KW-1185">Reference proteome</keyword>